<dbReference type="InterPro" id="IPR001584">
    <property type="entry name" value="Integrase_cat-core"/>
</dbReference>
<dbReference type="InterPro" id="IPR005312">
    <property type="entry name" value="DUF1759"/>
</dbReference>
<gene>
    <name evidence="2" type="ORF">ABMA28_006611</name>
</gene>
<dbReference type="SUPFAM" id="SSF56672">
    <property type="entry name" value="DNA/RNA polymerases"/>
    <property type="match status" value="1"/>
</dbReference>
<dbReference type="Proteomes" id="UP001549921">
    <property type="component" value="Unassembled WGS sequence"/>
</dbReference>
<dbReference type="PANTHER" id="PTHR47331:SF1">
    <property type="entry name" value="GAG-LIKE PROTEIN"/>
    <property type="match status" value="1"/>
</dbReference>
<feature type="domain" description="Integrase catalytic" evidence="1">
    <location>
        <begin position="1427"/>
        <end position="1620"/>
    </location>
</feature>
<dbReference type="Pfam" id="PF17921">
    <property type="entry name" value="Integrase_H2C2"/>
    <property type="match status" value="1"/>
</dbReference>
<evidence type="ECO:0000259" key="1">
    <source>
        <dbReference type="PROSITE" id="PS50994"/>
    </source>
</evidence>
<organism evidence="2 3">
    <name type="scientific">Loxostege sticticalis</name>
    <name type="common">Beet webworm moth</name>
    <dbReference type="NCBI Taxonomy" id="481309"/>
    <lineage>
        <taxon>Eukaryota</taxon>
        <taxon>Metazoa</taxon>
        <taxon>Ecdysozoa</taxon>
        <taxon>Arthropoda</taxon>
        <taxon>Hexapoda</taxon>
        <taxon>Insecta</taxon>
        <taxon>Pterygota</taxon>
        <taxon>Neoptera</taxon>
        <taxon>Endopterygota</taxon>
        <taxon>Lepidoptera</taxon>
        <taxon>Glossata</taxon>
        <taxon>Ditrysia</taxon>
        <taxon>Pyraloidea</taxon>
        <taxon>Crambidae</taxon>
        <taxon>Pyraustinae</taxon>
        <taxon>Loxostege</taxon>
    </lineage>
</organism>
<dbReference type="InterPro" id="IPR041588">
    <property type="entry name" value="Integrase_H2C2"/>
</dbReference>
<dbReference type="EMBL" id="JBEDNZ010000019">
    <property type="protein sequence ID" value="KAL0820794.1"/>
    <property type="molecule type" value="Genomic_DNA"/>
</dbReference>
<comment type="caution">
    <text evidence="2">The sequence shown here is derived from an EMBL/GenBank/DDBJ whole genome shotgun (WGS) entry which is preliminary data.</text>
</comment>
<dbReference type="GO" id="GO:0042575">
    <property type="term" value="C:DNA polymerase complex"/>
    <property type="evidence" value="ECO:0007669"/>
    <property type="project" value="UniProtKB-ARBA"/>
</dbReference>
<dbReference type="Pfam" id="PF00078">
    <property type="entry name" value="RVT_1"/>
    <property type="match status" value="1"/>
</dbReference>
<dbReference type="Pfam" id="PF18701">
    <property type="entry name" value="DUF5641"/>
    <property type="match status" value="1"/>
</dbReference>
<protein>
    <recommendedName>
        <fullName evidence="1">Integrase catalytic domain-containing protein</fullName>
    </recommendedName>
</protein>
<dbReference type="GO" id="GO:0071897">
    <property type="term" value="P:DNA biosynthetic process"/>
    <property type="evidence" value="ECO:0007669"/>
    <property type="project" value="UniProtKB-ARBA"/>
</dbReference>
<dbReference type="InterPro" id="IPR040676">
    <property type="entry name" value="DUF5641"/>
</dbReference>
<dbReference type="SUPFAM" id="SSF53098">
    <property type="entry name" value="Ribonuclease H-like"/>
    <property type="match status" value="1"/>
</dbReference>
<name>A0ABD0SLS4_LOXSC</name>
<dbReference type="Pfam" id="PF05380">
    <property type="entry name" value="Peptidase_A17"/>
    <property type="match status" value="1"/>
</dbReference>
<dbReference type="Gene3D" id="2.40.70.10">
    <property type="entry name" value="Acid Proteases"/>
    <property type="match status" value="1"/>
</dbReference>
<dbReference type="PROSITE" id="PS50994">
    <property type="entry name" value="INTEGRASE"/>
    <property type="match status" value="1"/>
</dbReference>
<dbReference type="CDD" id="cd00303">
    <property type="entry name" value="retropepsin_like"/>
    <property type="match status" value="1"/>
</dbReference>
<dbReference type="InterPro" id="IPR036397">
    <property type="entry name" value="RNaseH_sf"/>
</dbReference>
<dbReference type="CDD" id="cd01644">
    <property type="entry name" value="RT_pepA17"/>
    <property type="match status" value="1"/>
</dbReference>
<evidence type="ECO:0000313" key="3">
    <source>
        <dbReference type="Proteomes" id="UP001549921"/>
    </source>
</evidence>
<dbReference type="InterPro" id="IPR008042">
    <property type="entry name" value="Retrotrans_Pao"/>
</dbReference>
<sequence length="1758" mass="201205">METLFEIQSNIFDKIQKAQSNFKKSPKARITKAYLETRMENLDELWKEFVENDKKIRSTSKTQDQLADECFVEDLYSATDELYIDYKSSLKELLSQQCGLHTEKQQSSPSENVDVKLPRIQLPIFTGKYEEWQTFHDMFTSLIHNNKSLTGVQKLHYLKTNLQGDPSNLLQNYAITESNYEEAWQQLIKRYDNKRYNSNLVMKTLFSQKPINSESAVAIRQLLDTTSSCLKSLSTMGIQTQTWDTIIIYLVASKLDTESHKQWETYISNQCDDLPTWQQMVEFLETRFRTLEMVDTSKPWQKQSQQNSKPTSKPKAFHAAVVSDQKSSKIVCVMCEEPHYLYQCKKFGQQTPQERHDFVQTQQLCFNCLGPNHSVKVCRQSTSCRRCGRKHHSLLHYERNAYQGSTNTNTQSNENTHIKENHTNQQASSASEQMRVVANFAKGNIQTHNVLLATAVVKINSNNGVKYVIRALVDQGSQASFITEETVQLLGLKRTHIDGLVSGLGDGQTKIKYLVSFQVESRHNPNSKIQINAYVLKSLTTLLPSQSLHTPDWLDLEQLTLADPGYMKPGKIDLLLGAEVYSEVLLSGVIKSPQGSLIAQNTILGWILSGRISNESHGNVVNLHVRVEDDLLKKFFEMEDEPDSIKKKLTESEKKCEDIYDATTVRNKEGKYVVDLPFKSDDPECQYGQSKDIAVRKLYSSEKRLSKNPKLYEDYRKVLHEYVELGHMAEVESSDIDNDKAVYLPHHAVVKEDRETTKVRVVFNASSKGINNVSLNDDLLTGPKLQQDLRHILMRWRRHEICIVSDLVKMYRQVLVNKDHANFQRILWRDHPIEPIKHYKLLTLTFGTACAPYLAVKTLQRLAEDEQERWPIASQITKTDFYIDDLMTGCDTESQALQIYEEMSQLMTSGGFTLQKWTSNSKRLLQHIIKDNQSTKESNSVPIKSDNMLKVLGVSWNRDTDNFEYSINLPEHKSSITKRLILSDIARLYDPLGWIAPVVINAKLIIQKLWKADIDWDQEVPGEVLTEWMEYRNELLKVKDILIPRWLGSSQDSKTELHAFSDASQVAYAAAVYYRTVDANNHVHVTLITAKTKVAPIAKQVSIPRLELCGAALAVKLLSKVSQVMGIPKENLYAWTDSTIVLAWLKGSPSRWATFVSNRISTILTILDIDQWGHVATDMNPADCASRGLKPEELKTHTLWWSRPAWLQAETIETGEWDVPETHEEEKVKAHVVTEQPKEDFLWCKFSNLQRMLRVISYCRRILMLKMPKANRPLFTDLATIEETDKTLEMCIKQVQEFEFGEEIKHLRLHGFVPKRSVLHNLVPILDQNGLLRVGGRITQASVSFNKQHPIVIPEKSHLAKLLVADAHIKTLHGGPQVMLNFLRSKYWILRARSLVKKCYGKCVTCLRFSKVQKTQLMGQLPEVRLKPSKPFRSSGVDYAGPINIRFSPGRGSKSYKGYICVFVCMVSRAIHLEAVTDLTSKGFIAAFRRFTARRGHCYDLYSDNGTNFVGANKELQKMIGKAESELSEELCKLLTLERTRWHYIVPHGPNFGGLWEAGVRCVKSHLKRVVGDSTLTYEELSTVLAQIEACLNSRPLTLLSDHPDDPLPLTPGHFLVGEPLLNIADEDCSDLNLSNLDRWKLVQQMVNRFWKRWSKEYLVNLNQRYKWSVKQSEPNINDVVIIKEDNIPPCKWLLGKIVSLHKGPDNLTRVVTVKCKSEFYSTLLEQWLEPMSGSSSVELPILVQHVLLNLIIENTNL</sequence>
<dbReference type="InterPro" id="IPR021109">
    <property type="entry name" value="Peptidase_aspartic_dom_sf"/>
</dbReference>
<dbReference type="Gene3D" id="3.30.420.10">
    <property type="entry name" value="Ribonuclease H-like superfamily/Ribonuclease H"/>
    <property type="match status" value="1"/>
</dbReference>
<evidence type="ECO:0000313" key="2">
    <source>
        <dbReference type="EMBL" id="KAL0820794.1"/>
    </source>
</evidence>
<dbReference type="Pfam" id="PF03564">
    <property type="entry name" value="DUF1759"/>
    <property type="match status" value="1"/>
</dbReference>
<dbReference type="PANTHER" id="PTHR47331">
    <property type="entry name" value="PHD-TYPE DOMAIN-CONTAINING PROTEIN"/>
    <property type="match status" value="1"/>
</dbReference>
<dbReference type="InterPro" id="IPR043502">
    <property type="entry name" value="DNA/RNA_pol_sf"/>
</dbReference>
<dbReference type="InterPro" id="IPR000477">
    <property type="entry name" value="RT_dom"/>
</dbReference>
<accession>A0ABD0SLS4</accession>
<proteinExistence type="predicted"/>
<reference evidence="2 3" key="1">
    <citation type="submission" date="2024-06" db="EMBL/GenBank/DDBJ databases">
        <title>A chromosome-level genome assembly of beet webworm, Loxostege sticticalis.</title>
        <authorList>
            <person name="Zhang Y."/>
        </authorList>
    </citation>
    <scope>NUCLEOTIDE SEQUENCE [LARGE SCALE GENOMIC DNA]</scope>
    <source>
        <strain evidence="2">AQ028</strain>
        <tissue evidence="2">Male pupae</tissue>
    </source>
</reference>
<dbReference type="InterPro" id="IPR012337">
    <property type="entry name" value="RNaseH-like_sf"/>
</dbReference>